<dbReference type="RefSeq" id="WP_104058998.1">
    <property type="nucleotide sequence ID" value="NZ_PREZ01000006.1"/>
</dbReference>
<dbReference type="AlphaFoldDB" id="A0A2S5G8E5"/>
<comment type="caution">
    <text evidence="2">The sequence shown here is derived from an EMBL/GenBank/DDBJ whole genome shotgun (WGS) entry which is preliminary data.</text>
</comment>
<evidence type="ECO:0000313" key="2">
    <source>
        <dbReference type="EMBL" id="PPA69260.1"/>
    </source>
</evidence>
<sequence length="199" mass="22229">MSNTPSNGIKRGQAITFRLPSDTPDHIIRELQKIKEAEKRNFSSKIAEFVLESVGSYHQSKDRETITVPLPKGLSKEQRNWIRHSHSEALLGNIVYQLLSDPVRATAILASMNSTSLDIDEALYLQEKSKISQTFSQSPEAQVEEAASSSAESAASDDDLMNFDWDSAMKDKPAAEEKKEDKVENIDDLLGGFLDRMNK</sequence>
<name>A0A2S5G8E5_9BACL</name>
<dbReference type="OrthoDB" id="2691481at2"/>
<feature type="compositionally biased region" description="Low complexity" evidence="1">
    <location>
        <begin position="144"/>
        <end position="154"/>
    </location>
</feature>
<proteinExistence type="predicted"/>
<dbReference type="EMBL" id="PREZ01000006">
    <property type="protein sequence ID" value="PPA69260.1"/>
    <property type="molecule type" value="Genomic_DNA"/>
</dbReference>
<feature type="region of interest" description="Disordered" evidence="1">
    <location>
        <begin position="135"/>
        <end position="183"/>
    </location>
</feature>
<reference evidence="2 3" key="1">
    <citation type="submission" date="2018-02" db="EMBL/GenBank/DDBJ databases">
        <title>Jeotgalibacillus proteolyticum sp. nov. a protease producing bacterium isolated from ocean sediments of Laizhou Bay.</title>
        <authorList>
            <person name="Li Y."/>
        </authorList>
    </citation>
    <scope>NUCLEOTIDE SEQUENCE [LARGE SCALE GENOMIC DNA]</scope>
    <source>
        <strain evidence="2 3">22-7</strain>
    </source>
</reference>
<evidence type="ECO:0000313" key="3">
    <source>
        <dbReference type="Proteomes" id="UP000239047"/>
    </source>
</evidence>
<evidence type="ECO:0000256" key="1">
    <source>
        <dbReference type="SAM" id="MobiDB-lite"/>
    </source>
</evidence>
<feature type="compositionally biased region" description="Basic and acidic residues" evidence="1">
    <location>
        <begin position="167"/>
        <end position="183"/>
    </location>
</feature>
<gene>
    <name evidence="2" type="ORF">C4B60_15765</name>
</gene>
<accession>A0A2S5G8E5</accession>
<dbReference type="Proteomes" id="UP000239047">
    <property type="component" value="Unassembled WGS sequence"/>
</dbReference>
<protein>
    <submittedName>
        <fullName evidence="2">Uncharacterized protein</fullName>
    </submittedName>
</protein>
<keyword evidence="3" id="KW-1185">Reference proteome</keyword>
<organism evidence="2 3">
    <name type="scientific">Jeotgalibacillus proteolyticus</name>
    <dbReference type="NCBI Taxonomy" id="2082395"/>
    <lineage>
        <taxon>Bacteria</taxon>
        <taxon>Bacillati</taxon>
        <taxon>Bacillota</taxon>
        <taxon>Bacilli</taxon>
        <taxon>Bacillales</taxon>
        <taxon>Caryophanaceae</taxon>
        <taxon>Jeotgalibacillus</taxon>
    </lineage>
</organism>